<keyword evidence="2" id="KW-0378">Hydrolase</keyword>
<dbReference type="PANTHER" id="PTHR46124">
    <property type="entry name" value="D-AMINOACYL-TRNA DEACYLASE"/>
    <property type="match status" value="1"/>
</dbReference>
<dbReference type="PIRSF" id="PIRSF005902">
    <property type="entry name" value="DNase_TatD"/>
    <property type="match status" value="1"/>
</dbReference>
<evidence type="ECO:0000256" key="1">
    <source>
        <dbReference type="PIRSR" id="PIRSR005902-1"/>
    </source>
</evidence>
<feature type="binding site" evidence="1">
    <location>
        <position position="7"/>
    </location>
    <ligand>
        <name>a divalent metal cation</name>
        <dbReference type="ChEBI" id="CHEBI:60240"/>
        <label>1</label>
    </ligand>
</feature>
<dbReference type="EMBL" id="LBWK01000001">
    <property type="protein sequence ID" value="KKR06169.1"/>
    <property type="molecule type" value="Genomic_DNA"/>
</dbReference>
<name>A0A0G0MQ70_9BACT</name>
<dbReference type="AlphaFoldDB" id="A0A0G0MQ70"/>
<sequence length="294" mass="33836">MTDSHAHLSFSEIQTALSQVLDEFKRKQGNYILNVGYDPESNIEVLNTHSRLSPEDKTIVYNAIGIHPEYLSQLLSKDLDMYKQLRKLVETFKELLKDNLENIKGIGECGLDYYHLRNDKGLDLQTQREYMDVQKNMFREHVALAHELQIPLSVHTRDIEGEDLCIEDTLQIVVEAGKGNVKGVFHSYTQNSKYLSEILGLGFYVGFNGIITYPKADNVRDILKKVPLNRIVLETDTPLLPSYKVRKDRKYWRHFGAPADVEEIAQKAAEVKDVAYDEIIKQTTDNFKNLFLID</sequence>
<accession>A0A0G0MQ70</accession>
<organism evidence="2 3">
    <name type="scientific">candidate division WS6 bacterium GW2011_GWF2_39_15</name>
    <dbReference type="NCBI Taxonomy" id="1619100"/>
    <lineage>
        <taxon>Bacteria</taxon>
        <taxon>Candidatus Dojkabacteria</taxon>
    </lineage>
</organism>
<proteinExistence type="predicted"/>
<feature type="binding site" evidence="1">
    <location>
        <position position="108"/>
    </location>
    <ligand>
        <name>a divalent metal cation</name>
        <dbReference type="ChEBI" id="CHEBI:60240"/>
        <label>1</label>
    </ligand>
</feature>
<evidence type="ECO:0000313" key="2">
    <source>
        <dbReference type="EMBL" id="KKR06169.1"/>
    </source>
</evidence>
<dbReference type="GO" id="GO:0046872">
    <property type="term" value="F:metal ion binding"/>
    <property type="evidence" value="ECO:0007669"/>
    <property type="project" value="UniProtKB-KW"/>
</dbReference>
<feature type="binding site" evidence="1">
    <location>
        <position position="155"/>
    </location>
    <ligand>
        <name>a divalent metal cation</name>
        <dbReference type="ChEBI" id="CHEBI:60240"/>
        <label>2</label>
    </ligand>
</feature>
<dbReference type="SUPFAM" id="SSF51556">
    <property type="entry name" value="Metallo-dependent hydrolases"/>
    <property type="match status" value="1"/>
</dbReference>
<comment type="caution">
    <text evidence="2">The sequence shown here is derived from an EMBL/GenBank/DDBJ whole genome shotgun (WGS) entry which is preliminary data.</text>
</comment>
<dbReference type="CDD" id="cd01310">
    <property type="entry name" value="TatD_DNAse"/>
    <property type="match status" value="1"/>
</dbReference>
<dbReference type="Proteomes" id="UP000034799">
    <property type="component" value="Unassembled WGS sequence"/>
</dbReference>
<gene>
    <name evidence="2" type="ORF">UT34_C0001G0209</name>
</gene>
<feature type="binding site" evidence="1">
    <location>
        <position position="5"/>
    </location>
    <ligand>
        <name>a divalent metal cation</name>
        <dbReference type="ChEBI" id="CHEBI:60240"/>
        <label>1</label>
    </ligand>
</feature>
<dbReference type="Gene3D" id="3.20.20.140">
    <property type="entry name" value="Metal-dependent hydrolases"/>
    <property type="match status" value="1"/>
</dbReference>
<evidence type="ECO:0000313" key="3">
    <source>
        <dbReference type="Proteomes" id="UP000034799"/>
    </source>
</evidence>
<dbReference type="STRING" id="1619100.UT34_C0001G0209"/>
<dbReference type="PANTHER" id="PTHR46124:SF2">
    <property type="entry name" value="D-AMINOACYL-TRNA DEACYLASE"/>
    <property type="match status" value="1"/>
</dbReference>
<dbReference type="InterPro" id="IPR032466">
    <property type="entry name" value="Metal_Hydrolase"/>
</dbReference>
<dbReference type="Pfam" id="PF01026">
    <property type="entry name" value="TatD_DNase"/>
    <property type="match status" value="1"/>
</dbReference>
<keyword evidence="1" id="KW-0479">Metal-binding</keyword>
<feature type="binding site" evidence="1">
    <location>
        <position position="236"/>
    </location>
    <ligand>
        <name>a divalent metal cation</name>
        <dbReference type="ChEBI" id="CHEBI:60240"/>
        <label>1</label>
    </ligand>
</feature>
<protein>
    <submittedName>
        <fullName evidence="2">Hydrolase, TatD family</fullName>
    </submittedName>
</protein>
<dbReference type="InterPro" id="IPR001130">
    <property type="entry name" value="TatD-like"/>
</dbReference>
<reference evidence="2 3" key="1">
    <citation type="journal article" date="2015" name="Nature">
        <title>rRNA introns, odd ribosomes, and small enigmatic genomes across a large radiation of phyla.</title>
        <authorList>
            <person name="Brown C.T."/>
            <person name="Hug L.A."/>
            <person name="Thomas B.C."/>
            <person name="Sharon I."/>
            <person name="Castelle C.J."/>
            <person name="Singh A."/>
            <person name="Wilkins M.J."/>
            <person name="Williams K.H."/>
            <person name="Banfield J.F."/>
        </authorList>
    </citation>
    <scope>NUCLEOTIDE SEQUENCE [LARGE SCALE GENOMIC DNA]</scope>
</reference>
<feature type="binding site" evidence="1">
    <location>
        <position position="186"/>
    </location>
    <ligand>
        <name>a divalent metal cation</name>
        <dbReference type="ChEBI" id="CHEBI:60240"/>
        <label>2</label>
    </ligand>
</feature>
<dbReference type="GO" id="GO:0016788">
    <property type="term" value="F:hydrolase activity, acting on ester bonds"/>
    <property type="evidence" value="ECO:0007669"/>
    <property type="project" value="InterPro"/>
</dbReference>